<feature type="domain" description="VapC9 PIN-like" evidence="1">
    <location>
        <begin position="10"/>
        <end position="126"/>
    </location>
</feature>
<dbReference type="EMBL" id="CP013011">
    <property type="protein sequence ID" value="ALL00168.1"/>
    <property type="molecule type" value="Genomic_DNA"/>
</dbReference>
<dbReference type="CDD" id="cd09879">
    <property type="entry name" value="PIN_VapC_AF0591-like"/>
    <property type="match status" value="1"/>
</dbReference>
<organism evidence="2 4">
    <name type="scientific">Pyrodictium delaneyi</name>
    <dbReference type="NCBI Taxonomy" id="1273541"/>
    <lineage>
        <taxon>Archaea</taxon>
        <taxon>Thermoproteota</taxon>
        <taxon>Thermoprotei</taxon>
        <taxon>Desulfurococcales</taxon>
        <taxon>Pyrodictiaceae</taxon>
        <taxon>Pyrodictium</taxon>
    </lineage>
</organism>
<dbReference type="Gene3D" id="3.40.50.1010">
    <property type="entry name" value="5'-nuclease"/>
    <property type="match status" value="1"/>
</dbReference>
<dbReference type="Pfam" id="PF18477">
    <property type="entry name" value="PIN_9"/>
    <property type="match status" value="1"/>
</dbReference>
<dbReference type="InterPro" id="IPR041120">
    <property type="entry name" value="PIN_9"/>
</dbReference>
<name>A0A0P0N000_9CREN</name>
<dbReference type="EMBL" id="NCQP01000006">
    <property type="protein sequence ID" value="OWJ54258.1"/>
    <property type="molecule type" value="Genomic_DNA"/>
</dbReference>
<keyword evidence="5" id="KW-1185">Reference proteome</keyword>
<evidence type="ECO:0000259" key="1">
    <source>
        <dbReference type="Pfam" id="PF18477"/>
    </source>
</evidence>
<accession>A0A0P0N000</accession>
<gene>
    <name evidence="3" type="ORF">Pdsh_07140</name>
    <name evidence="2" type="ORF">Pyrde_0118</name>
</gene>
<proteinExistence type="predicted"/>
<reference evidence="3 5" key="2">
    <citation type="submission" date="2017-05" db="EMBL/GenBank/DDBJ databases">
        <title>The draft genome of the hyperthermophilic archaeon 'Pyrodictium delaneyi strain Hulk', an iron and nitrate reducer, reveals the capacity for sulfate reduction.</title>
        <authorList>
            <person name="Demey L.M."/>
            <person name="Miller C."/>
            <person name="Manzella M."/>
            <person name="Reguera G."/>
            <person name="Kashefi K."/>
        </authorList>
    </citation>
    <scope>NUCLEOTIDE SEQUENCE [LARGE SCALE GENOMIC DNA]</scope>
    <source>
        <strain evidence="3 5">Hulk</strain>
    </source>
</reference>
<dbReference type="GeneID" id="26098444"/>
<protein>
    <recommendedName>
        <fullName evidence="1">VapC9 PIN-like domain-containing protein</fullName>
    </recommendedName>
</protein>
<reference evidence="2 4" key="1">
    <citation type="submission" date="2015-10" db="EMBL/GenBank/DDBJ databases">
        <title>Complete genome sequence of hyperthermophilic archaeon Pyrodictium delaneyi Su06.</title>
        <authorList>
            <person name="Jung J.-H."/>
            <person name="Lin J."/>
            <person name="Holden J.F."/>
            <person name="Park C.-S."/>
        </authorList>
    </citation>
    <scope>NUCLEOTIDE SEQUENCE [LARGE SCALE GENOMIC DNA]</scope>
    <source>
        <strain evidence="2 4">Su06</strain>
    </source>
</reference>
<evidence type="ECO:0000313" key="5">
    <source>
        <dbReference type="Proteomes" id="UP000196694"/>
    </source>
</evidence>
<dbReference type="SUPFAM" id="SSF88723">
    <property type="entry name" value="PIN domain-like"/>
    <property type="match status" value="1"/>
</dbReference>
<sequence length="137" mass="15628">MGYSKRLKRVVYDTSILMLLYDGVDVFEESASLLLSSPECIIPSQVVEELRRLAERASSIHRRRAARLALEAIERKKCRIVDIEADNTDDAIISIVVNDPEAIVATADNELRRRLREMGLPNIYYRRSRHGLMLEGA</sequence>
<dbReference type="InterPro" id="IPR029060">
    <property type="entry name" value="PIN-like_dom_sf"/>
</dbReference>
<dbReference type="Proteomes" id="UP000196694">
    <property type="component" value="Unassembled WGS sequence"/>
</dbReference>
<dbReference type="AlphaFoldDB" id="A0A0P0N000"/>
<dbReference type="RefSeq" id="WP_055407320.1">
    <property type="nucleotide sequence ID" value="NZ_CP013011.1"/>
</dbReference>
<evidence type="ECO:0000313" key="4">
    <source>
        <dbReference type="Proteomes" id="UP000058613"/>
    </source>
</evidence>
<dbReference type="Proteomes" id="UP000058613">
    <property type="component" value="Chromosome"/>
</dbReference>
<dbReference type="STRING" id="1273541.Pyrde_0118"/>
<evidence type="ECO:0000313" key="2">
    <source>
        <dbReference type="EMBL" id="ALL00168.1"/>
    </source>
</evidence>
<dbReference type="OrthoDB" id="15280at2157"/>
<dbReference type="KEGG" id="pdl:Pyrde_0118"/>
<evidence type="ECO:0000313" key="3">
    <source>
        <dbReference type="EMBL" id="OWJ54258.1"/>
    </source>
</evidence>